<evidence type="ECO:0000313" key="3">
    <source>
        <dbReference type="EMBL" id="BBW95942.1"/>
    </source>
</evidence>
<keyword evidence="2" id="KW-1133">Transmembrane helix</keyword>
<name>A0A679FI00_9BACL</name>
<dbReference type="RefSeq" id="WP_033844008.1">
    <property type="nucleotide sequence ID" value="NZ_AP022557.1"/>
</dbReference>
<accession>A0A679FI00</accession>
<feature type="compositionally biased region" description="Basic and acidic residues" evidence="1">
    <location>
        <begin position="156"/>
        <end position="165"/>
    </location>
</feature>
<dbReference type="Proteomes" id="UP000501421">
    <property type="component" value="Chromosome"/>
</dbReference>
<dbReference type="Pfam" id="PF10710">
    <property type="entry name" value="DUF2512"/>
    <property type="match status" value="1"/>
</dbReference>
<evidence type="ECO:0000313" key="4">
    <source>
        <dbReference type="Proteomes" id="UP000501421"/>
    </source>
</evidence>
<dbReference type="EMBL" id="AP022557">
    <property type="protein sequence ID" value="BBW95942.1"/>
    <property type="molecule type" value="Genomic_DNA"/>
</dbReference>
<keyword evidence="2" id="KW-0812">Transmembrane</keyword>
<feature type="region of interest" description="Disordered" evidence="1">
    <location>
        <begin position="137"/>
        <end position="171"/>
    </location>
</feature>
<dbReference type="InterPro" id="IPR019649">
    <property type="entry name" value="DUF2512"/>
</dbReference>
<feature type="transmembrane region" description="Helical" evidence="2">
    <location>
        <begin position="7"/>
        <end position="27"/>
    </location>
</feature>
<feature type="transmembrane region" description="Helical" evidence="2">
    <location>
        <begin position="33"/>
        <end position="52"/>
    </location>
</feature>
<reference evidence="4" key="1">
    <citation type="journal article" date="2020" name="Microbiol. Resour. Announc.">
        <title>Complete Genome Sequence of Geobacillus sp. Strain E55-1, Isolated from Mine Geyser in Japan.</title>
        <authorList>
            <person name="Miyazaki K."/>
            <person name="Hase E."/>
            <person name="Tokito N."/>
        </authorList>
    </citation>
    <scope>NUCLEOTIDE SEQUENCE [LARGE SCALE GENOMIC DNA]</scope>
    <source>
        <strain evidence="4">E55-1</strain>
    </source>
</reference>
<evidence type="ECO:0000256" key="2">
    <source>
        <dbReference type="SAM" id="Phobius"/>
    </source>
</evidence>
<feature type="compositionally biased region" description="Basic and acidic residues" evidence="1">
    <location>
        <begin position="139"/>
        <end position="148"/>
    </location>
</feature>
<evidence type="ECO:0008006" key="5">
    <source>
        <dbReference type="Google" id="ProtNLM"/>
    </source>
</evidence>
<proteinExistence type="predicted"/>
<evidence type="ECO:0000256" key="1">
    <source>
        <dbReference type="SAM" id="MobiDB-lite"/>
    </source>
</evidence>
<protein>
    <recommendedName>
        <fullName evidence="5">Membrane protein YndM</fullName>
    </recommendedName>
</protein>
<gene>
    <name evidence="3" type="ORF">GsuE55_07750</name>
</gene>
<organism evidence="3 4">
    <name type="scientific">Geobacillus subterraneus</name>
    <dbReference type="NCBI Taxonomy" id="129338"/>
    <lineage>
        <taxon>Bacteria</taxon>
        <taxon>Bacillati</taxon>
        <taxon>Bacillota</taxon>
        <taxon>Bacilli</taxon>
        <taxon>Bacillales</taxon>
        <taxon>Anoxybacillaceae</taxon>
        <taxon>Geobacillus</taxon>
    </lineage>
</organism>
<keyword evidence="4" id="KW-1185">Reference proteome</keyword>
<feature type="transmembrane region" description="Helical" evidence="2">
    <location>
        <begin position="87"/>
        <end position="111"/>
    </location>
</feature>
<sequence>MRHLLALTLKYLLTATVMFAILPLFLRISSAEILSFSLWLTLAAYALGDLYLLPRLGNVSAAIADFGFVFVAVWIGVGVFYDTGGGAVVNAAFFAALLAAFGELLLHAYVLRFVVGQHGEEDAPLAGGPRWQTEAAEEFDVRAARPGDQEGTQVKQEGDRQEQEPPHPPIL</sequence>
<keyword evidence="2" id="KW-0472">Membrane</keyword>
<dbReference type="AlphaFoldDB" id="A0A679FI00"/>
<feature type="transmembrane region" description="Helical" evidence="2">
    <location>
        <begin position="59"/>
        <end position="81"/>
    </location>
</feature>